<keyword evidence="7" id="KW-0406">Ion transport</keyword>
<comment type="similarity">
    <text evidence="2">Belongs to the cation diffusion facilitator (CDF) transporter (TC 2.A.4) family. SLC30A subfamily.</text>
</comment>
<feature type="transmembrane region" description="Helical" evidence="9">
    <location>
        <begin position="62"/>
        <end position="81"/>
    </location>
</feature>
<dbReference type="InterPro" id="IPR027470">
    <property type="entry name" value="Cation_efflux_CTD"/>
</dbReference>
<keyword evidence="3" id="KW-0813">Transport</keyword>
<dbReference type="AlphaFoldDB" id="A0ABD3LFK7"/>
<evidence type="ECO:0000259" key="10">
    <source>
        <dbReference type="Pfam" id="PF01545"/>
    </source>
</evidence>
<dbReference type="SUPFAM" id="SSF160240">
    <property type="entry name" value="Cation efflux protein cytoplasmic domain-like"/>
    <property type="match status" value="1"/>
</dbReference>
<name>A0ABD3LFK7_EUCGL</name>
<evidence type="ECO:0000256" key="3">
    <source>
        <dbReference type="ARBA" id="ARBA00022448"/>
    </source>
</evidence>
<feature type="transmembrane region" description="Helical" evidence="9">
    <location>
        <begin position="148"/>
        <end position="169"/>
    </location>
</feature>
<evidence type="ECO:0000256" key="9">
    <source>
        <dbReference type="SAM" id="Phobius"/>
    </source>
</evidence>
<feature type="transmembrane region" description="Helical" evidence="9">
    <location>
        <begin position="87"/>
        <end position="105"/>
    </location>
</feature>
<evidence type="ECO:0000256" key="6">
    <source>
        <dbReference type="ARBA" id="ARBA00022989"/>
    </source>
</evidence>
<dbReference type="Pfam" id="PF16916">
    <property type="entry name" value="ZT_dimer"/>
    <property type="match status" value="1"/>
</dbReference>
<evidence type="ECO:0000256" key="8">
    <source>
        <dbReference type="ARBA" id="ARBA00023136"/>
    </source>
</evidence>
<comment type="caution">
    <text evidence="12">The sequence shown here is derived from an EMBL/GenBank/DDBJ whole genome shotgun (WGS) entry which is preliminary data.</text>
</comment>
<feature type="transmembrane region" description="Helical" evidence="9">
    <location>
        <begin position="234"/>
        <end position="258"/>
    </location>
</feature>
<dbReference type="Proteomes" id="UP001634007">
    <property type="component" value="Unassembled WGS sequence"/>
</dbReference>
<protein>
    <submittedName>
        <fullName evidence="12">Uncharacterized protein</fullName>
    </submittedName>
</protein>
<evidence type="ECO:0000259" key="11">
    <source>
        <dbReference type="Pfam" id="PF16916"/>
    </source>
</evidence>
<dbReference type="SUPFAM" id="SSF161111">
    <property type="entry name" value="Cation efflux protein transmembrane domain-like"/>
    <property type="match status" value="1"/>
</dbReference>
<feature type="domain" description="Cation efflux protein transmembrane" evidence="10">
    <location>
        <begin position="67"/>
        <end position="292"/>
    </location>
</feature>
<keyword evidence="8 9" id="KW-0472">Membrane</keyword>
<evidence type="ECO:0000256" key="4">
    <source>
        <dbReference type="ARBA" id="ARBA00022692"/>
    </source>
</evidence>
<feature type="transmembrane region" description="Helical" evidence="9">
    <location>
        <begin position="270"/>
        <end position="291"/>
    </location>
</feature>
<dbReference type="PANTHER" id="PTHR11562">
    <property type="entry name" value="CATION EFFLUX PROTEIN/ ZINC TRANSPORTER"/>
    <property type="match status" value="1"/>
</dbReference>
<keyword evidence="13" id="KW-1185">Reference proteome</keyword>
<evidence type="ECO:0000256" key="7">
    <source>
        <dbReference type="ARBA" id="ARBA00023065"/>
    </source>
</evidence>
<dbReference type="InterPro" id="IPR036837">
    <property type="entry name" value="Cation_efflux_CTD_sf"/>
</dbReference>
<evidence type="ECO:0000256" key="1">
    <source>
        <dbReference type="ARBA" id="ARBA00004141"/>
    </source>
</evidence>
<evidence type="ECO:0000256" key="2">
    <source>
        <dbReference type="ARBA" id="ARBA00008873"/>
    </source>
</evidence>
<keyword evidence="5" id="KW-0862">Zinc</keyword>
<dbReference type="InterPro" id="IPR002524">
    <property type="entry name" value="Cation_efflux"/>
</dbReference>
<dbReference type="Gene3D" id="1.20.1510.10">
    <property type="entry name" value="Cation efflux protein transmembrane domain"/>
    <property type="match status" value="1"/>
</dbReference>
<evidence type="ECO:0000256" key="5">
    <source>
        <dbReference type="ARBA" id="ARBA00022906"/>
    </source>
</evidence>
<proteinExistence type="inferred from homology"/>
<dbReference type="Pfam" id="PF01545">
    <property type="entry name" value="Cation_efflux"/>
    <property type="match status" value="1"/>
</dbReference>
<dbReference type="EMBL" id="JBJKBG010000002">
    <property type="protein sequence ID" value="KAL3750590.1"/>
    <property type="molecule type" value="Genomic_DNA"/>
</dbReference>
<keyword evidence="5" id="KW-0864">Zinc transport</keyword>
<keyword evidence="6 9" id="KW-1133">Transmembrane helix</keyword>
<accession>A0ABD3LFK7</accession>
<evidence type="ECO:0000313" key="13">
    <source>
        <dbReference type="Proteomes" id="UP001634007"/>
    </source>
</evidence>
<feature type="transmembrane region" description="Helical" evidence="9">
    <location>
        <begin position="117"/>
        <end position="136"/>
    </location>
</feature>
<dbReference type="InterPro" id="IPR027469">
    <property type="entry name" value="Cation_efflux_TMD_sf"/>
</dbReference>
<keyword evidence="4 9" id="KW-0812">Transmembrane</keyword>
<reference evidence="12 13" key="1">
    <citation type="submission" date="2024-11" db="EMBL/GenBank/DDBJ databases">
        <title>Chromosome-level genome assembly of Eucalyptus globulus Labill. provides insights into its genome evolution.</title>
        <authorList>
            <person name="Li X."/>
        </authorList>
    </citation>
    <scope>NUCLEOTIDE SEQUENCE [LARGE SCALE GENOMIC DNA]</scope>
    <source>
        <strain evidence="12">CL2024</strain>
        <tissue evidence="12">Fresh tender leaves</tissue>
    </source>
</reference>
<dbReference type="GO" id="GO:0006829">
    <property type="term" value="P:zinc ion transport"/>
    <property type="evidence" value="ECO:0007669"/>
    <property type="project" value="UniProtKB-KW"/>
</dbReference>
<comment type="subcellular location">
    <subcellularLocation>
        <location evidence="1">Membrane</location>
        <topology evidence="1">Multi-pass membrane protein</topology>
    </subcellularLocation>
</comment>
<dbReference type="PANTHER" id="PTHR11562:SF54">
    <property type="entry name" value="METAL TOLERANCE PROTEIN B"/>
    <property type="match status" value="1"/>
</dbReference>
<dbReference type="InterPro" id="IPR050681">
    <property type="entry name" value="CDF/SLC30A"/>
</dbReference>
<organism evidence="12 13">
    <name type="scientific">Eucalyptus globulus</name>
    <name type="common">Tasmanian blue gum</name>
    <dbReference type="NCBI Taxonomy" id="34317"/>
    <lineage>
        <taxon>Eukaryota</taxon>
        <taxon>Viridiplantae</taxon>
        <taxon>Streptophyta</taxon>
        <taxon>Embryophyta</taxon>
        <taxon>Tracheophyta</taxon>
        <taxon>Spermatophyta</taxon>
        <taxon>Magnoliopsida</taxon>
        <taxon>eudicotyledons</taxon>
        <taxon>Gunneridae</taxon>
        <taxon>Pentapetalae</taxon>
        <taxon>rosids</taxon>
        <taxon>malvids</taxon>
        <taxon>Myrtales</taxon>
        <taxon>Myrtaceae</taxon>
        <taxon>Myrtoideae</taxon>
        <taxon>Eucalypteae</taxon>
        <taxon>Eucalyptus</taxon>
    </lineage>
</organism>
<evidence type="ECO:0000313" key="12">
    <source>
        <dbReference type="EMBL" id="KAL3750590.1"/>
    </source>
</evidence>
<dbReference type="GO" id="GO:0016020">
    <property type="term" value="C:membrane"/>
    <property type="evidence" value="ECO:0007669"/>
    <property type="project" value="UniProtKB-SubCell"/>
</dbReference>
<dbReference type="InterPro" id="IPR058533">
    <property type="entry name" value="Cation_efflux_TM"/>
</dbReference>
<dbReference type="NCBIfam" id="TIGR01297">
    <property type="entry name" value="CDF"/>
    <property type="match status" value="1"/>
</dbReference>
<sequence length="369" mass="40595">MEDPADSIKGKGNEVEIEIPSVSGAIHDHPTPPRPYDLVCAFSKLENDEAASNRRLKSLTKLCGLMILYMTVMFIDVVGGIQANSLAVLANAGHLLTHIFGWKATSQYSFAFNHLEVLGALLSVQLIWLLSGLLLYKAVDRLLHESEMVHGGLMFYTAAFGFIVNFIMVMGLGHDHLHHECDDADHHHHHYHHHHEGEEEELCALAANEDHETNLSVPTPSAKAKILNINLQGAYLHVMADLIQSVQVMIAGAIIWVAPELTVVDLMSTLIFSVLALGITLSLLKNVFCVLMEGTARGIDVEGLEDGLKRIEGVHDVHDLHVWAITSNKIALSCHVVAESGVSSGEIVQSIRVYCERIYSIHHVTVQVE</sequence>
<gene>
    <name evidence="12" type="ORF">ACJRO7_011568</name>
</gene>
<feature type="domain" description="Cation efflux protein cytoplasmic" evidence="11">
    <location>
        <begin position="298"/>
        <end position="369"/>
    </location>
</feature>